<gene>
    <name evidence="1" type="ORF">CEO22_57</name>
</gene>
<comment type="caution">
    <text evidence="1">The sequence shown here is derived from an EMBL/GenBank/DDBJ whole genome shotgun (WGS) entry which is preliminary data.</text>
</comment>
<dbReference type="AlphaFoldDB" id="A0A554JE28"/>
<dbReference type="Proteomes" id="UP000316253">
    <property type="component" value="Unassembled WGS sequence"/>
</dbReference>
<sequence>MFQSIQPRQFSQQVRLAAILSLINRAIERGVWPKAKACHASSLIDKTIRLQVYDRVTLVLIKSNEANYLGYLNDWLEANWPVSLGSRPEIVKLQLRLGSPQPMSAEANTD</sequence>
<reference evidence="1 2" key="1">
    <citation type="submission" date="2017-08" db="EMBL/GenBank/DDBJ databases">
        <title>Mechanisms for carbon and nitrogen cycling indicate functional differentiation within the Candidate Phyla Radiation.</title>
        <authorList>
            <person name="Danczak R.E."/>
            <person name="Johnston M.D."/>
            <person name="Kenah C."/>
            <person name="Slattery M."/>
            <person name="Wrighton K.C."/>
            <person name="Wilkins M.J."/>
        </authorList>
    </citation>
    <scope>NUCLEOTIDE SEQUENCE [LARGE SCALE GENOMIC DNA]</scope>
    <source>
        <strain evidence="1">Gr01-1014_85</strain>
    </source>
</reference>
<protein>
    <submittedName>
        <fullName evidence="1">Uncharacterized protein</fullName>
    </submittedName>
</protein>
<dbReference type="EMBL" id="VMFD01000003">
    <property type="protein sequence ID" value="TSC66528.1"/>
    <property type="molecule type" value="Genomic_DNA"/>
</dbReference>
<evidence type="ECO:0000313" key="1">
    <source>
        <dbReference type="EMBL" id="TSC66528.1"/>
    </source>
</evidence>
<name>A0A554JE28_9BACT</name>
<organism evidence="1 2">
    <name type="scientific">Candidatus Berkelbacteria bacterium Gr01-1014_85</name>
    <dbReference type="NCBI Taxonomy" id="2017150"/>
    <lineage>
        <taxon>Bacteria</taxon>
        <taxon>Candidatus Berkelbacteria</taxon>
    </lineage>
</organism>
<proteinExistence type="predicted"/>
<evidence type="ECO:0000313" key="2">
    <source>
        <dbReference type="Proteomes" id="UP000316253"/>
    </source>
</evidence>
<accession>A0A554JE28</accession>